<dbReference type="Pfam" id="PF18962">
    <property type="entry name" value="Por_Secre_tail"/>
    <property type="match status" value="1"/>
</dbReference>
<dbReference type="EMBL" id="PYGD01000001">
    <property type="protein sequence ID" value="PSK95280.1"/>
    <property type="molecule type" value="Genomic_DNA"/>
</dbReference>
<dbReference type="PANTHER" id="PTHR10151:SF120">
    <property type="entry name" value="BIS(5'-ADENOSYL)-TRIPHOSPHATASE"/>
    <property type="match status" value="1"/>
</dbReference>
<dbReference type="PANTHER" id="PTHR10151">
    <property type="entry name" value="ECTONUCLEOTIDE PYROPHOSPHATASE/PHOSPHODIESTERASE"/>
    <property type="match status" value="1"/>
</dbReference>
<evidence type="ECO:0000259" key="2">
    <source>
        <dbReference type="Pfam" id="PF18962"/>
    </source>
</evidence>
<dbReference type="GO" id="GO:0016787">
    <property type="term" value="F:hydrolase activity"/>
    <property type="evidence" value="ECO:0007669"/>
    <property type="project" value="UniProtKB-ARBA"/>
</dbReference>
<dbReference type="AlphaFoldDB" id="A0A2P8DDH3"/>
<accession>A0A2P8DDH3</accession>
<feature type="domain" description="Secretion system C-terminal sorting" evidence="2">
    <location>
        <begin position="356"/>
        <end position="430"/>
    </location>
</feature>
<evidence type="ECO:0000313" key="3">
    <source>
        <dbReference type="EMBL" id="PSK95280.1"/>
    </source>
</evidence>
<dbReference type="Pfam" id="PF01663">
    <property type="entry name" value="Phosphodiest"/>
    <property type="match status" value="1"/>
</dbReference>
<dbReference type="InterPro" id="IPR002591">
    <property type="entry name" value="Phosphodiest/P_Trfase"/>
</dbReference>
<feature type="signal peptide" evidence="1">
    <location>
        <begin position="1"/>
        <end position="22"/>
    </location>
</feature>
<dbReference type="NCBIfam" id="TIGR04183">
    <property type="entry name" value="Por_Secre_tail"/>
    <property type="match status" value="1"/>
</dbReference>
<dbReference type="InterPro" id="IPR026444">
    <property type="entry name" value="Secre_tail"/>
</dbReference>
<dbReference type="InterPro" id="IPR017850">
    <property type="entry name" value="Alkaline_phosphatase_core_sf"/>
</dbReference>
<keyword evidence="4" id="KW-1185">Reference proteome</keyword>
<comment type="caution">
    <text evidence="3">The sequence shown here is derived from an EMBL/GenBank/DDBJ whole genome shotgun (WGS) entry which is preliminary data.</text>
</comment>
<sequence>MKPFALLLTGALLFGATAAVQAQTTKKPKVLFIGIDGVRSDALLQANTPNIDTLMAHGLYTYDSWHCGATSSGASWSSMMTGVWEAKHHVTNNNYPNPNFLNYPYFPKRAKECLPNLKAVQIITWDPMNDPTNSNNSAGFVFNSGFNQSIDAGTHGQGAVTAAAKIQLADPNLDILFIHYDETDAAGHSSGFNPANAQYMNAIQDVDAQVGQVLQKLYQRPTYSQEDWLILLTTDHGGIGTTHGGQSNTERHIWWVAAGPSVPHLQITGPDPGSYYMPTNPVDTTLLKSTPVLTDIAVTALAHILKGSNCGNPETNPAWNLDGKSWLMTDTVPTDTSTHPPTYIEDVNNATIQFGIFPNPNNGVFKAAFHKLQGIIDIKVISMTGRVFIEKKEKAIQELTVVPFDLTSLPKGIYLMQVEHDGRRTTRKIVLR</sequence>
<name>A0A2P8DDH3_9BACT</name>
<reference evidence="3 4" key="1">
    <citation type="submission" date="2018-03" db="EMBL/GenBank/DDBJ databases">
        <title>Genomic Encyclopedia of Type Strains, Phase III (KMG-III): the genomes of soil and plant-associated and newly described type strains.</title>
        <authorList>
            <person name="Whitman W."/>
        </authorList>
    </citation>
    <scope>NUCLEOTIDE SEQUENCE [LARGE SCALE GENOMIC DNA]</scope>
    <source>
        <strain evidence="3 4">CGMCC 1.12700</strain>
    </source>
</reference>
<dbReference type="OrthoDB" id="279982at2"/>
<evidence type="ECO:0000256" key="1">
    <source>
        <dbReference type="SAM" id="SignalP"/>
    </source>
</evidence>
<dbReference type="RefSeq" id="WP_106521941.1">
    <property type="nucleotide sequence ID" value="NZ_PYGD01000001.1"/>
</dbReference>
<dbReference type="Gene3D" id="3.40.720.10">
    <property type="entry name" value="Alkaline Phosphatase, subunit A"/>
    <property type="match status" value="1"/>
</dbReference>
<feature type="chain" id="PRO_5015116847" evidence="1">
    <location>
        <begin position="23"/>
        <end position="432"/>
    </location>
</feature>
<dbReference type="Proteomes" id="UP000240572">
    <property type="component" value="Unassembled WGS sequence"/>
</dbReference>
<evidence type="ECO:0000313" key="4">
    <source>
        <dbReference type="Proteomes" id="UP000240572"/>
    </source>
</evidence>
<dbReference type="SUPFAM" id="SSF53649">
    <property type="entry name" value="Alkaline phosphatase-like"/>
    <property type="match status" value="1"/>
</dbReference>
<keyword evidence="1" id="KW-0732">Signal</keyword>
<organism evidence="3 4">
    <name type="scientific">Taibaiella chishuiensis</name>
    <dbReference type="NCBI Taxonomy" id="1434707"/>
    <lineage>
        <taxon>Bacteria</taxon>
        <taxon>Pseudomonadati</taxon>
        <taxon>Bacteroidota</taxon>
        <taxon>Chitinophagia</taxon>
        <taxon>Chitinophagales</taxon>
        <taxon>Chitinophagaceae</taxon>
        <taxon>Taibaiella</taxon>
    </lineage>
</organism>
<protein>
    <submittedName>
        <fullName evidence="3">Putative secreted protein (Por secretion system target)</fullName>
    </submittedName>
</protein>
<proteinExistence type="predicted"/>
<gene>
    <name evidence="3" type="ORF">B0I18_1011446</name>
</gene>